<dbReference type="Proteomes" id="UP000653305">
    <property type="component" value="Unassembled WGS sequence"/>
</dbReference>
<proteinExistence type="predicted"/>
<gene>
    <name evidence="1" type="ORF">PHJA_000121900</name>
</gene>
<evidence type="ECO:0000313" key="2">
    <source>
        <dbReference type="Proteomes" id="UP000653305"/>
    </source>
</evidence>
<comment type="caution">
    <text evidence="1">The sequence shown here is derived from an EMBL/GenBank/DDBJ whole genome shotgun (WGS) entry which is preliminary data.</text>
</comment>
<accession>A0A830B6R2</accession>
<sequence length="57" mass="6466">MESEANRRILAGNGRSKTPSAQYKLPFCDLRVYGSCIGADSKVYRRPCDYLNTCHRP</sequence>
<dbReference type="EMBL" id="BMAC01000012">
    <property type="protein sequence ID" value="GFP79785.1"/>
    <property type="molecule type" value="Genomic_DNA"/>
</dbReference>
<dbReference type="AlphaFoldDB" id="A0A830B6R2"/>
<reference evidence="1" key="1">
    <citation type="submission" date="2020-07" db="EMBL/GenBank/DDBJ databases">
        <title>Ethylene signaling mediates host invasion by parasitic plants.</title>
        <authorList>
            <person name="Yoshida S."/>
        </authorList>
    </citation>
    <scope>NUCLEOTIDE SEQUENCE</scope>
    <source>
        <strain evidence="1">Okayama</strain>
    </source>
</reference>
<dbReference type="InterPro" id="IPR039252">
    <property type="entry name" value="RALFL27"/>
</dbReference>
<protein>
    <submittedName>
        <fullName evidence="1">Uncharacterized protein</fullName>
    </submittedName>
</protein>
<dbReference type="OrthoDB" id="1303939at2759"/>
<evidence type="ECO:0000313" key="1">
    <source>
        <dbReference type="EMBL" id="GFP79785.1"/>
    </source>
</evidence>
<organism evidence="1 2">
    <name type="scientific">Phtheirospermum japonicum</name>
    <dbReference type="NCBI Taxonomy" id="374723"/>
    <lineage>
        <taxon>Eukaryota</taxon>
        <taxon>Viridiplantae</taxon>
        <taxon>Streptophyta</taxon>
        <taxon>Embryophyta</taxon>
        <taxon>Tracheophyta</taxon>
        <taxon>Spermatophyta</taxon>
        <taxon>Magnoliopsida</taxon>
        <taxon>eudicotyledons</taxon>
        <taxon>Gunneridae</taxon>
        <taxon>Pentapetalae</taxon>
        <taxon>asterids</taxon>
        <taxon>lamiids</taxon>
        <taxon>Lamiales</taxon>
        <taxon>Orobanchaceae</taxon>
        <taxon>Orobanchaceae incertae sedis</taxon>
        <taxon>Phtheirospermum</taxon>
    </lineage>
</organism>
<name>A0A830B6R2_9LAMI</name>
<dbReference type="PANTHER" id="PTHR39112:SF1">
    <property type="entry name" value="PROTEIN RALF-LIKE 27"/>
    <property type="match status" value="1"/>
</dbReference>
<keyword evidence="2" id="KW-1185">Reference proteome</keyword>
<dbReference type="PANTHER" id="PTHR39112">
    <property type="entry name" value="PROTEIN RALF-LIKE 27-RELATED"/>
    <property type="match status" value="1"/>
</dbReference>